<protein>
    <submittedName>
        <fullName evidence="2">SCP domain-containing protein</fullName>
    </submittedName>
</protein>
<accession>A0AC35TW32</accession>
<dbReference type="Proteomes" id="UP000095286">
    <property type="component" value="Unplaced"/>
</dbReference>
<evidence type="ECO:0000313" key="1">
    <source>
        <dbReference type="Proteomes" id="UP000095286"/>
    </source>
</evidence>
<dbReference type="WBParaSite" id="RSKR_0000485100.1">
    <property type="protein sequence ID" value="RSKR_0000485100.1"/>
    <property type="gene ID" value="RSKR_0000485100"/>
</dbReference>
<sequence length="310" mass="34667">MKKFFAKRKLKKSKSLHDKDAVAEEGNNNQKGGGPGILKSSKTFAAPPSTSRSCGHPNGITFETSTSLADIRSTASFCSEKRRAQDSEMDKQMMQMISDVKYVKRRPKFMAVGEVNFQRQCLEAHNQLRNNLGCPSLAWSQELSELARTWAIKLADKGRILYPEIHGIGENIYLDKGVTEDHLTTGTELVTLWAKEGEFFNFEKPMWHPKCQKFTQMIWRESEELGICRYWNTTSNCLCIVAFYRPAGNGNAPGQFVQNVPSRSAMDEEAFDTGSPIRTIISSLKKTSISGQPLSSPLNGHHASPLARKS</sequence>
<name>A0AC35TW32_9BILA</name>
<proteinExistence type="predicted"/>
<evidence type="ECO:0000313" key="2">
    <source>
        <dbReference type="WBParaSite" id="RSKR_0000485100.1"/>
    </source>
</evidence>
<reference evidence="2" key="1">
    <citation type="submission" date="2016-11" db="UniProtKB">
        <authorList>
            <consortium name="WormBaseParasite"/>
        </authorList>
    </citation>
    <scope>IDENTIFICATION</scope>
    <source>
        <strain evidence="2">KR3021</strain>
    </source>
</reference>
<organism evidence="1 2">
    <name type="scientific">Rhabditophanes sp. KR3021</name>
    <dbReference type="NCBI Taxonomy" id="114890"/>
    <lineage>
        <taxon>Eukaryota</taxon>
        <taxon>Metazoa</taxon>
        <taxon>Ecdysozoa</taxon>
        <taxon>Nematoda</taxon>
        <taxon>Chromadorea</taxon>
        <taxon>Rhabditida</taxon>
        <taxon>Tylenchina</taxon>
        <taxon>Panagrolaimomorpha</taxon>
        <taxon>Strongyloidoidea</taxon>
        <taxon>Alloionematidae</taxon>
        <taxon>Rhabditophanes</taxon>
    </lineage>
</organism>